<keyword evidence="1" id="KW-0067">ATP-binding</keyword>
<dbReference type="Gene3D" id="1.10.20.60">
    <property type="entry name" value="Glu-tRNAGln amidotransferase C subunit, N-terminal domain"/>
    <property type="match status" value="1"/>
</dbReference>
<dbReference type="EC" id="6.3.5.-" evidence="1"/>
<dbReference type="NCBIfam" id="TIGR00135">
    <property type="entry name" value="gatC"/>
    <property type="match status" value="1"/>
</dbReference>
<dbReference type="InterPro" id="IPR003837">
    <property type="entry name" value="GatC"/>
</dbReference>
<name>A0A7X1AXU4_9BACT</name>
<keyword evidence="1" id="KW-0648">Protein biosynthesis</keyword>
<evidence type="ECO:0000313" key="2">
    <source>
        <dbReference type="EMBL" id="MBC2601877.1"/>
    </source>
</evidence>
<dbReference type="Proteomes" id="UP000525652">
    <property type="component" value="Unassembled WGS sequence"/>
</dbReference>
<dbReference type="SUPFAM" id="SSF141000">
    <property type="entry name" value="Glu-tRNAGln amidotransferase C subunit"/>
    <property type="match status" value="1"/>
</dbReference>
<dbReference type="GO" id="GO:0005524">
    <property type="term" value="F:ATP binding"/>
    <property type="evidence" value="ECO:0007669"/>
    <property type="project" value="UniProtKB-KW"/>
</dbReference>
<dbReference type="GO" id="GO:0016740">
    <property type="term" value="F:transferase activity"/>
    <property type="evidence" value="ECO:0007669"/>
    <property type="project" value="UniProtKB-KW"/>
</dbReference>
<keyword evidence="1" id="KW-0436">Ligase</keyword>
<dbReference type="PANTHER" id="PTHR15004:SF0">
    <property type="entry name" value="GLUTAMYL-TRNA(GLN) AMIDOTRANSFERASE SUBUNIT C, MITOCHONDRIAL"/>
    <property type="match status" value="1"/>
</dbReference>
<dbReference type="HAMAP" id="MF_00122">
    <property type="entry name" value="GatC"/>
    <property type="match status" value="1"/>
</dbReference>
<dbReference type="GO" id="GO:0006450">
    <property type="term" value="P:regulation of translational fidelity"/>
    <property type="evidence" value="ECO:0007669"/>
    <property type="project" value="InterPro"/>
</dbReference>
<reference evidence="2 3" key="1">
    <citation type="submission" date="2020-07" db="EMBL/GenBank/DDBJ databases">
        <authorList>
            <person name="Feng X."/>
        </authorList>
    </citation>
    <scope>NUCLEOTIDE SEQUENCE [LARGE SCALE GENOMIC DNA]</scope>
    <source>
        <strain evidence="2 3">JCM14086</strain>
    </source>
</reference>
<keyword evidence="2" id="KW-0808">Transferase</keyword>
<evidence type="ECO:0000256" key="1">
    <source>
        <dbReference type="HAMAP-Rule" id="MF_00122"/>
    </source>
</evidence>
<dbReference type="InterPro" id="IPR036113">
    <property type="entry name" value="Asp/Glu-ADT_sf_sub_c"/>
</dbReference>
<comment type="similarity">
    <text evidence="1">Belongs to the GatC family.</text>
</comment>
<dbReference type="AlphaFoldDB" id="A0A7X1AXU4"/>
<proteinExistence type="inferred from homology"/>
<evidence type="ECO:0000313" key="3">
    <source>
        <dbReference type="Proteomes" id="UP000525652"/>
    </source>
</evidence>
<dbReference type="Pfam" id="PF02686">
    <property type="entry name" value="GatC"/>
    <property type="match status" value="1"/>
</dbReference>
<gene>
    <name evidence="1 2" type="primary">gatC</name>
    <name evidence="2" type="ORF">H5P30_08805</name>
</gene>
<dbReference type="GO" id="GO:0070681">
    <property type="term" value="P:glutaminyl-tRNAGln biosynthesis via transamidation"/>
    <property type="evidence" value="ECO:0007669"/>
    <property type="project" value="TreeGrafter"/>
</dbReference>
<dbReference type="GO" id="GO:0006412">
    <property type="term" value="P:translation"/>
    <property type="evidence" value="ECO:0007669"/>
    <property type="project" value="UniProtKB-UniRule"/>
</dbReference>
<comment type="subunit">
    <text evidence="1">Heterotrimer of A, B and C subunits.</text>
</comment>
<keyword evidence="3" id="KW-1185">Reference proteome</keyword>
<dbReference type="GO" id="GO:0050567">
    <property type="term" value="F:glutaminyl-tRNA synthase (glutamine-hydrolyzing) activity"/>
    <property type="evidence" value="ECO:0007669"/>
    <property type="project" value="UniProtKB-UniRule"/>
</dbReference>
<comment type="caution">
    <text evidence="2">The sequence shown here is derived from an EMBL/GenBank/DDBJ whole genome shotgun (WGS) entry which is preliminary data.</text>
</comment>
<dbReference type="PANTHER" id="PTHR15004">
    <property type="entry name" value="GLUTAMYL-TRNA(GLN) AMIDOTRANSFERASE SUBUNIT C, MITOCHONDRIAL"/>
    <property type="match status" value="1"/>
</dbReference>
<dbReference type="RefSeq" id="WP_185692581.1">
    <property type="nucleotide sequence ID" value="NZ_JACHVA010000079.1"/>
</dbReference>
<comment type="function">
    <text evidence="1">Allows the formation of correctly charged Asn-tRNA(Asn) or Gln-tRNA(Gln) through the transamidation of misacylated Asp-tRNA(Asn) or Glu-tRNA(Gln) in organisms which lack either or both of asparaginyl-tRNA or glutaminyl-tRNA synthetases. The reaction takes place in the presence of glutamine and ATP through an activated phospho-Asp-tRNA(Asn) or phospho-Glu-tRNA(Gln).</text>
</comment>
<protein>
    <recommendedName>
        <fullName evidence="1">Aspartyl/glutamyl-tRNA(Asn/Gln) amidotransferase subunit C</fullName>
        <shortName evidence="1">Asp/Glu-ADT subunit C</shortName>
        <ecNumber evidence="1">6.3.5.-</ecNumber>
    </recommendedName>
</protein>
<comment type="catalytic activity">
    <reaction evidence="1">
        <text>L-glutamyl-tRNA(Gln) + L-glutamine + ATP + H2O = L-glutaminyl-tRNA(Gln) + L-glutamate + ADP + phosphate + H(+)</text>
        <dbReference type="Rhea" id="RHEA:17521"/>
        <dbReference type="Rhea" id="RHEA-COMP:9681"/>
        <dbReference type="Rhea" id="RHEA-COMP:9684"/>
        <dbReference type="ChEBI" id="CHEBI:15377"/>
        <dbReference type="ChEBI" id="CHEBI:15378"/>
        <dbReference type="ChEBI" id="CHEBI:29985"/>
        <dbReference type="ChEBI" id="CHEBI:30616"/>
        <dbReference type="ChEBI" id="CHEBI:43474"/>
        <dbReference type="ChEBI" id="CHEBI:58359"/>
        <dbReference type="ChEBI" id="CHEBI:78520"/>
        <dbReference type="ChEBI" id="CHEBI:78521"/>
        <dbReference type="ChEBI" id="CHEBI:456216"/>
    </reaction>
</comment>
<dbReference type="EMBL" id="JACHVA010000079">
    <property type="protein sequence ID" value="MBC2601877.1"/>
    <property type="molecule type" value="Genomic_DNA"/>
</dbReference>
<accession>A0A7X1AXU4</accession>
<comment type="catalytic activity">
    <reaction evidence="1">
        <text>L-aspartyl-tRNA(Asn) + L-glutamine + ATP + H2O = L-asparaginyl-tRNA(Asn) + L-glutamate + ADP + phosphate + 2 H(+)</text>
        <dbReference type="Rhea" id="RHEA:14513"/>
        <dbReference type="Rhea" id="RHEA-COMP:9674"/>
        <dbReference type="Rhea" id="RHEA-COMP:9677"/>
        <dbReference type="ChEBI" id="CHEBI:15377"/>
        <dbReference type="ChEBI" id="CHEBI:15378"/>
        <dbReference type="ChEBI" id="CHEBI:29985"/>
        <dbReference type="ChEBI" id="CHEBI:30616"/>
        <dbReference type="ChEBI" id="CHEBI:43474"/>
        <dbReference type="ChEBI" id="CHEBI:58359"/>
        <dbReference type="ChEBI" id="CHEBI:78515"/>
        <dbReference type="ChEBI" id="CHEBI:78516"/>
        <dbReference type="ChEBI" id="CHEBI:456216"/>
    </reaction>
</comment>
<organism evidence="2 3">
    <name type="scientific">Puniceicoccus vermicola</name>
    <dbReference type="NCBI Taxonomy" id="388746"/>
    <lineage>
        <taxon>Bacteria</taxon>
        <taxon>Pseudomonadati</taxon>
        <taxon>Verrucomicrobiota</taxon>
        <taxon>Opitutia</taxon>
        <taxon>Puniceicoccales</taxon>
        <taxon>Puniceicoccaceae</taxon>
        <taxon>Puniceicoccus</taxon>
    </lineage>
</organism>
<keyword evidence="1" id="KW-0547">Nucleotide-binding</keyword>
<sequence length="97" mass="10870">MNSEESIDLDRLCVLARLSLEPEEKEKLGPQLARIIGYVEQLKEVDVDGVEPMAHAIPLENVLRKDEAAELVDRETYLRNAPDSRAHQVVVPPVIEG</sequence>